<dbReference type="KEGG" id="bkw:BkAM31D_11835"/>
<name>A0A1X9MIM7_9BACI</name>
<gene>
    <name evidence="3" type="primary">dacC</name>
    <name evidence="3" type="ORF">BkAM31D_11835</name>
</gene>
<dbReference type="PANTHER" id="PTHR30023:SF0">
    <property type="entry name" value="PENICILLIN-SENSITIVE CARBOXYPEPTIDASE A"/>
    <property type="match status" value="1"/>
</dbReference>
<dbReference type="Gene3D" id="3.40.710.10">
    <property type="entry name" value="DD-peptidase/beta-lactamase superfamily"/>
    <property type="match status" value="2"/>
</dbReference>
<accession>A0A1X9MIM7</accession>
<dbReference type="STRING" id="199441.BkAM31D_11835"/>
<proteinExistence type="inferred from homology"/>
<dbReference type="NCBIfam" id="TIGR00666">
    <property type="entry name" value="PBP4"/>
    <property type="match status" value="1"/>
</dbReference>
<keyword evidence="3" id="KW-0121">Carboxypeptidase</keyword>
<evidence type="ECO:0000256" key="1">
    <source>
        <dbReference type="ARBA" id="ARBA00006096"/>
    </source>
</evidence>
<keyword evidence="4" id="KW-1185">Reference proteome</keyword>
<dbReference type="Pfam" id="PF02113">
    <property type="entry name" value="Peptidase_S13"/>
    <property type="match status" value="1"/>
</dbReference>
<organism evidence="3 4">
    <name type="scientific">Halalkalibacter krulwichiae</name>
    <dbReference type="NCBI Taxonomy" id="199441"/>
    <lineage>
        <taxon>Bacteria</taxon>
        <taxon>Bacillati</taxon>
        <taxon>Bacillota</taxon>
        <taxon>Bacilli</taxon>
        <taxon>Bacillales</taxon>
        <taxon>Bacillaceae</taxon>
        <taxon>Halalkalibacter</taxon>
    </lineage>
</organism>
<dbReference type="GO" id="GO:0009002">
    <property type="term" value="F:serine-type D-Ala-D-Ala carboxypeptidase activity"/>
    <property type="evidence" value="ECO:0007669"/>
    <property type="project" value="UniProtKB-EC"/>
</dbReference>
<dbReference type="PRINTS" id="PR00922">
    <property type="entry name" value="DADACBPTASE3"/>
</dbReference>
<dbReference type="GO" id="GO:0006508">
    <property type="term" value="P:proteolysis"/>
    <property type="evidence" value="ECO:0007669"/>
    <property type="project" value="InterPro"/>
</dbReference>
<dbReference type="Proteomes" id="UP000193006">
    <property type="component" value="Chromosome"/>
</dbReference>
<dbReference type="RefSeq" id="WP_066151236.1">
    <property type="nucleotide sequence ID" value="NZ_CP020814.1"/>
</dbReference>
<evidence type="ECO:0000313" key="4">
    <source>
        <dbReference type="Proteomes" id="UP000193006"/>
    </source>
</evidence>
<comment type="similarity">
    <text evidence="1">Belongs to the peptidase S13 family.</text>
</comment>
<evidence type="ECO:0000313" key="3">
    <source>
        <dbReference type="EMBL" id="ARK30462.1"/>
    </source>
</evidence>
<reference evidence="3 4" key="1">
    <citation type="submission" date="2017-04" db="EMBL/GenBank/DDBJ databases">
        <title>Bacillus krulwichiae AM31D Genome sequencing and assembly.</title>
        <authorList>
            <person name="Krulwich T.A."/>
            <person name="Anastor L."/>
            <person name="Ehrlich R."/>
            <person name="Ehrlich G.D."/>
            <person name="Janto B."/>
        </authorList>
    </citation>
    <scope>NUCLEOTIDE SEQUENCE [LARGE SCALE GENOMIC DNA]</scope>
    <source>
        <strain evidence="3 4">AM31D</strain>
    </source>
</reference>
<keyword evidence="3" id="KW-0645">Protease</keyword>
<protein>
    <submittedName>
        <fullName evidence="3">D-alanyl-D-alanine carboxypeptidase DacC</fullName>
        <ecNumber evidence="3">3.4.16.4</ecNumber>
    </submittedName>
</protein>
<dbReference type="PANTHER" id="PTHR30023">
    <property type="entry name" value="D-ALANYL-D-ALANINE CARBOXYPEPTIDASE"/>
    <property type="match status" value="1"/>
</dbReference>
<dbReference type="EMBL" id="CP020814">
    <property type="protein sequence ID" value="ARK30462.1"/>
    <property type="molecule type" value="Genomic_DNA"/>
</dbReference>
<dbReference type="InterPro" id="IPR000667">
    <property type="entry name" value="Peptidase_S13"/>
</dbReference>
<dbReference type="Gene3D" id="3.50.80.20">
    <property type="entry name" value="D-Ala-D-Ala carboxypeptidase C, peptidase S13"/>
    <property type="match status" value="1"/>
</dbReference>
<sequence length="480" mass="53432" precursor="true">MKIFQTLMILLLLMSFVVGDVNAFEHDQLHQIIESDPVLQGSFISISVRSAQTGEVLFEHNANTRLRPASNMKLLTAATALSVLGEEHRFTTELYSDGVLNWKVLNGDLIIKGSGDPTLMVEDLRNLVQVLKTQGVKVIRGDVIADDTHFDDVRYPIDVPWSDEETYYGAQISALTVSPDQDYHTGTIRIMMKPGKQTGDKALISIVPQTNYVTIVNEVRTTSRDNKGAISVSRKHGENVIYLKGSIPMNGTTKTEYVAVWEPTEHVLEVIKQVLTNHGIILLGSTKVGKTPERAKQVAVHQSMPLSEILVPFMKYSNNGHAEMIVKEMGYKVTGEGSFESGLSVLKNELQRFDLEGENLIIRDGSGISHVNSITANDISKLLFKVQEEPWFSSFYHSLPLVDGDTRIERGTLYSRMKQTAATKRVRAKTGTLTSVSSLAGYIERNDENDLIFSILLNNVLDVKQAKKLEDRIVLSLTNK</sequence>
<keyword evidence="2 3" id="KW-0378">Hydrolase</keyword>
<dbReference type="EC" id="3.4.16.4" evidence="3"/>
<dbReference type="InterPro" id="IPR012338">
    <property type="entry name" value="Beta-lactam/transpept-like"/>
</dbReference>
<dbReference type="GO" id="GO:0000270">
    <property type="term" value="P:peptidoglycan metabolic process"/>
    <property type="evidence" value="ECO:0007669"/>
    <property type="project" value="TreeGrafter"/>
</dbReference>
<dbReference type="SUPFAM" id="SSF56601">
    <property type="entry name" value="beta-lactamase/transpeptidase-like"/>
    <property type="match status" value="1"/>
</dbReference>
<dbReference type="AlphaFoldDB" id="A0A1X9MIM7"/>
<evidence type="ECO:0000256" key="2">
    <source>
        <dbReference type="ARBA" id="ARBA00022801"/>
    </source>
</evidence>